<dbReference type="RefSeq" id="WP_099069990.1">
    <property type="nucleotide sequence ID" value="NZ_LAHD01000008.1"/>
</dbReference>
<evidence type="ECO:0000313" key="1">
    <source>
        <dbReference type="EMBL" id="PHK06363.1"/>
    </source>
</evidence>
<evidence type="ECO:0000313" key="2">
    <source>
        <dbReference type="Proteomes" id="UP000222310"/>
    </source>
</evidence>
<reference evidence="1 2" key="1">
    <citation type="submission" date="2015-02" db="EMBL/GenBank/DDBJ databases">
        <title>Nostoc linckia genome annotation.</title>
        <authorList>
            <person name="Zhou Z."/>
        </authorList>
    </citation>
    <scope>NUCLEOTIDE SEQUENCE [LARGE SCALE GENOMIC DNA]</scope>
    <source>
        <strain evidence="2">z8</strain>
    </source>
</reference>
<sequence>MPSSSSIPPDWYQSQAELAAQELDYDLHLAVCEAEIKQGIAASLEPMPEPVPDNSVYNFNAIIDGLLD</sequence>
<protein>
    <submittedName>
        <fullName evidence="1">Uncharacterized protein</fullName>
    </submittedName>
</protein>
<dbReference type="AlphaFoldDB" id="A0A9Q6EMW0"/>
<dbReference type="EMBL" id="LAHD01000008">
    <property type="protein sequence ID" value="PHK06363.1"/>
    <property type="molecule type" value="Genomic_DNA"/>
</dbReference>
<accession>A0A9Q6EMW0</accession>
<name>A0A9Q6EMW0_NOSLI</name>
<organism evidence="1 2">
    <name type="scientific">Nostoc linckia z8</name>
    <dbReference type="NCBI Taxonomy" id="1628746"/>
    <lineage>
        <taxon>Bacteria</taxon>
        <taxon>Bacillati</taxon>
        <taxon>Cyanobacteriota</taxon>
        <taxon>Cyanophyceae</taxon>
        <taxon>Nostocales</taxon>
        <taxon>Nostocaceae</taxon>
        <taxon>Nostoc</taxon>
    </lineage>
</organism>
<proteinExistence type="predicted"/>
<dbReference type="GeneID" id="57094859"/>
<gene>
    <name evidence="1" type="ORF">VF08_04855</name>
</gene>
<comment type="caution">
    <text evidence="1">The sequence shown here is derived from an EMBL/GenBank/DDBJ whole genome shotgun (WGS) entry which is preliminary data.</text>
</comment>
<dbReference type="Proteomes" id="UP000222310">
    <property type="component" value="Unassembled WGS sequence"/>
</dbReference>